<dbReference type="InterPro" id="IPR011839">
    <property type="entry name" value="Pullul_strch"/>
</dbReference>
<feature type="compositionally biased region" description="Polar residues" evidence="2">
    <location>
        <begin position="1804"/>
        <end position="1815"/>
    </location>
</feature>
<evidence type="ECO:0000259" key="4">
    <source>
        <dbReference type="SMART" id="SM00642"/>
    </source>
</evidence>
<dbReference type="InterPro" id="IPR013780">
    <property type="entry name" value="Glyco_hydro_b"/>
</dbReference>
<reference evidence="5 6" key="1">
    <citation type="submission" date="2020-07" db="EMBL/GenBank/DDBJ databases">
        <title>MOT database genomes.</title>
        <authorList>
            <person name="Joseph S."/>
            <person name="Aduse-Opoku J."/>
            <person name="Hashim A."/>
            <person name="Wade W."/>
            <person name="Curtis M."/>
        </authorList>
    </citation>
    <scope>NUCLEOTIDE SEQUENCE [LARGE SCALE GENOMIC DNA]</scope>
    <source>
        <strain evidence="5 6">DSM 100099</strain>
    </source>
</reference>
<dbReference type="RefSeq" id="WP_179912205.1">
    <property type="nucleotide sequence ID" value="NZ_JACBYE010000003.1"/>
</dbReference>
<evidence type="ECO:0000256" key="1">
    <source>
        <dbReference type="ARBA" id="ARBA00008061"/>
    </source>
</evidence>
<dbReference type="GO" id="GO:0005975">
    <property type="term" value="P:carbohydrate metabolic process"/>
    <property type="evidence" value="ECO:0007669"/>
    <property type="project" value="InterPro"/>
</dbReference>
<feature type="domain" description="Glycosyl hydrolase family 13 catalytic" evidence="4">
    <location>
        <begin position="177"/>
        <end position="604"/>
    </location>
</feature>
<comment type="caution">
    <text evidence="5">The sequence shown here is derived from an EMBL/GenBank/DDBJ whole genome shotgun (WGS) entry which is preliminary data.</text>
</comment>
<dbReference type="CDD" id="cd02860">
    <property type="entry name" value="E_set_Pullulanase"/>
    <property type="match status" value="1"/>
</dbReference>
<dbReference type="CDD" id="cd11341">
    <property type="entry name" value="AmyAc_Pullulanase_LD-like"/>
    <property type="match status" value="1"/>
</dbReference>
<feature type="transmembrane region" description="Helical" evidence="3">
    <location>
        <begin position="2266"/>
        <end position="2285"/>
    </location>
</feature>
<dbReference type="SMART" id="SM00642">
    <property type="entry name" value="Aamy"/>
    <property type="match status" value="1"/>
</dbReference>
<evidence type="ECO:0000256" key="2">
    <source>
        <dbReference type="SAM" id="MobiDB-lite"/>
    </source>
</evidence>
<dbReference type="GO" id="GO:0051060">
    <property type="term" value="F:pullulanase activity"/>
    <property type="evidence" value="ECO:0007669"/>
    <property type="project" value="InterPro"/>
</dbReference>
<feature type="region of interest" description="Disordered" evidence="2">
    <location>
        <begin position="2118"/>
        <end position="2155"/>
    </location>
</feature>
<feature type="region of interest" description="Disordered" evidence="2">
    <location>
        <begin position="150"/>
        <end position="169"/>
    </location>
</feature>
<dbReference type="SUPFAM" id="SSF51445">
    <property type="entry name" value="(Trans)glycosidases"/>
    <property type="match status" value="2"/>
</dbReference>
<proteinExistence type="inferred from homology"/>
<keyword evidence="3" id="KW-0472">Membrane</keyword>
<dbReference type="Pfam" id="PF17967">
    <property type="entry name" value="Pullulanase_N2"/>
    <property type="match status" value="1"/>
</dbReference>
<dbReference type="CDD" id="cd11339">
    <property type="entry name" value="AmyAc_bac_CMD_like_2"/>
    <property type="match status" value="1"/>
</dbReference>
<evidence type="ECO:0000256" key="3">
    <source>
        <dbReference type="SAM" id="Phobius"/>
    </source>
</evidence>
<dbReference type="InterPro" id="IPR040671">
    <property type="entry name" value="Pullulanase_N2"/>
</dbReference>
<dbReference type="InterPro" id="IPR017853">
    <property type="entry name" value="GH"/>
</dbReference>
<feature type="region of interest" description="Disordered" evidence="2">
    <location>
        <begin position="1794"/>
        <end position="1815"/>
    </location>
</feature>
<comment type="similarity">
    <text evidence="1">Belongs to the glycosyl hydrolase 13 family.</text>
</comment>
<evidence type="ECO:0000313" key="5">
    <source>
        <dbReference type="EMBL" id="NYS92300.1"/>
    </source>
</evidence>
<sequence length="2293" mass="240066">MIHAGSRQFPLLRGPSRRYPAALAAVALLGASLAGVAGTVSAAPATAAPGAPRLVGSLQSEIGCAADWEPACEAGLLAPTATDGVYSTTVTVPGGDYELKVLAGDTWDDPSWGRSGTTGSGAENIRLSTAGEVELQVVFDTASGRTSFVPTADVPEPTDADAPAPVRQPGGDEQMYFVLTDRFANGDPSNDTGGVLVDGVPATDRLDTGFDPTDKGFYHGGDIQGLRDNLDYIDGLGTTAIWLTPSFKNQPVQGTGADASAGYHGYWITDFTTIDPHLGTNEELDALIDEAHARGIKVYFDIITNHTADIIDYEEGQYTYRPTTQEPYTPFLPIGLEDAKTPSWLNDPARYNNRGNSTWEGESVVLGDFDGLDDLDTSQPEVVQGFVDIYSHWAQSGIDGFRIDTVKHVDFSFWEEWTTAVKAASGNPEFFMFGEVYDADPVKLSPYVRDTDMDSVLDFTYQSAASSYANGNSARGLQLLFDGDDRYTTATKNAHALPTFLGNHDMGRIGYVVKDSDDPLARSELAHSLMYLTRGQPVVYYGDEQGFVGSVGDGKDKNARQSLFDSQVPEFRDQALLDGSSGAGDHYGTDAPLYTHIAELAALRTGHPALSDGAQIEQHVASGAGVYAFSRVDTEASDPAEILVAVNNATTESTVELTALTTDAAFAPLYGTTAPVSSGADGTVSVTVPALSAVVYEAQAPLTADAAPVEAAFTTPTLGQGLTGLQEISVELGTERYAETTLSYRVAGAQDWELLGTVDDGSPRLYQDVSALAPGTVVEYRAVVRDADDRLTQTVVTASIGDDHGTGTPVVVDPSDRLTVPGSHGASMGCSDWAPGCEGSALTLGEDGLYSGTFDIPAGTYQHKYAFGADWADSYGVGGVHNSADGNYSYTHPGGPRTFWFDPATKLGTSSPAGEPVFTVAGDFQTQLGCAADFSDACVGGQLVAGADGTTYTFTTDVLTPGTYKAKVVEGFSWDTSHGGADGGDVVFTVTAEAPTATFTFDRAAGVLTVAAAAAPEEPEGPTPLRDVTVSIAGTMNAAMGCTGAWQQTCVSAELTERAGSVYSKTFPLTAGTHEYKAVIDHAWSESYGRDGGNVTFTLPADQDVTFVYDDVSHTVMHFFEGSPDGRLAVAAGDFQSELGCAADWDATCLASWMSTTDGVVYSLTTDRLEAGTYETKTVFEGDWDDALPAENVVFDVPSDWVTMMFRLDSTTGEMTVQADQSVPGAGARAFWLDARTLALPTAAVPEGGDPAARTWTLHGAPAGGITVQDGVVTTPDGTDLPLTLLPDGVPEDLRTRHPLASGYLALALDAGVTDEQVAGLLTGELRLTQAGPAGLEYSTGVQVSGVVDDLFTVAADTPLGATWDGDVPTLTLWAPTAKSVTTRVWLDGDGLAAGTPTDVPAVRQADGTWVTQGAASWKDAAYVYDVEVYVHSTGAVEHNVVTDPSSVALTLNSAQSVLVDLADPTYQPALWADTPQPVVERDVDRSIYELHVRDFSITDESVPEAERGTYKAFTRDSDGMKHLRSLAAAGLNTVHLLPTFDIATIEEDRALQETTGDLSGFAPDSTEQQAAVGAVASTDAFNWGYDPLHFTAPEGSYATEGNQDGGARVAEFRSMVGGLHASDLQVVLDQVFNHTAASGQSEKSVLDRVVPGYYQRLSATGAVETSTCCENVATENAMAERLMVDSVVTWARDYKVDGFRFDLMGHHSRDTMLAVRAGLDALTLEKDGVDGSSVYLYGEGWNFGEVADNALFEQATQGQLGGTGIGTFSDRLRDAVHGGSPVSGDSIFQQGFGTGLGTAPNGRPTSTSDPATLNDGSPEELAALAHSTDLVRLGLAGNLRAFSFETSAGTVQRGDEIDYNGQPAGYADSPEEVVTYVDAHDNETLFDILTLKLPVETSMADRVRMNTLSLATTTLSQTPSFWHAGTDLLRSKSLDRDSFNSGDHFNEIDWTGQENTFGSGLPPEEKNGDKWDYMRPLLADPALKPAPADMATAQAAASDLLRLRFSTPLFRLGEAGLITEKVTFPGSGADAAPGVIVMHVDDTVGADVDPALDGLLVVFNASPESVTQTVDGLVGRELALSSVQADGSDAVVRETTWDAATGQVTVPARTVAVLTETQVAGPTEPTEPPTEEPTAGPTDGPTGGPTDGPTDGVDGAVVTLSASTVRAGESLTVDASGFAPGETVQVWLNSEPQLLVARAAGDDGALSVRVTVPLATEPGAHTIRAVGLASGTEGSAALTVLAVDGSGAGASGPGGGLSLTGAAPFAAAVLALVLLGAGAATITARRRRDDAG</sequence>
<keyword evidence="3" id="KW-1133">Transmembrane helix</keyword>
<protein>
    <submittedName>
        <fullName evidence="5">Pullulanase-type alpha-1,6-glucosidase</fullName>
    </submittedName>
</protein>
<dbReference type="Gene3D" id="3.20.20.80">
    <property type="entry name" value="Glycosidases"/>
    <property type="match status" value="2"/>
</dbReference>
<dbReference type="Proteomes" id="UP000561011">
    <property type="component" value="Unassembled WGS sequence"/>
</dbReference>
<dbReference type="Gene3D" id="2.60.40.10">
    <property type="entry name" value="Immunoglobulins"/>
    <property type="match status" value="6"/>
</dbReference>
<keyword evidence="6" id="KW-1185">Reference proteome</keyword>
<dbReference type="InterPro" id="IPR024561">
    <property type="entry name" value="Pullul_strch_C"/>
</dbReference>
<evidence type="ECO:0000313" key="6">
    <source>
        <dbReference type="Proteomes" id="UP000561011"/>
    </source>
</evidence>
<dbReference type="InterPro" id="IPR014756">
    <property type="entry name" value="Ig_E-set"/>
</dbReference>
<dbReference type="InterPro" id="IPR054409">
    <property type="entry name" value="X25_BaPul-like"/>
</dbReference>
<accession>A0A853EP50</accession>
<dbReference type="Gene3D" id="2.60.40.1130">
    <property type="entry name" value="Rab geranylgeranyltransferase alpha-subunit, insert domain"/>
    <property type="match status" value="1"/>
</dbReference>
<dbReference type="CDD" id="cd12962">
    <property type="entry name" value="X25_BaPul_like"/>
    <property type="match status" value="3"/>
</dbReference>
<keyword evidence="3" id="KW-0812">Transmembrane</keyword>
<dbReference type="SUPFAM" id="SSF51011">
    <property type="entry name" value="Glycosyl hydrolase domain"/>
    <property type="match status" value="1"/>
</dbReference>
<name>A0A853EP50_9MICO</name>
<dbReference type="InterPro" id="IPR013783">
    <property type="entry name" value="Ig-like_fold"/>
</dbReference>
<dbReference type="SUPFAM" id="SSF81296">
    <property type="entry name" value="E set domains"/>
    <property type="match status" value="2"/>
</dbReference>
<dbReference type="Pfam" id="PF22058">
    <property type="entry name" value="X25_BaPul_like"/>
    <property type="match status" value="5"/>
</dbReference>
<dbReference type="InterPro" id="IPR006047">
    <property type="entry name" value="GH13_cat_dom"/>
</dbReference>
<dbReference type="NCBIfam" id="TIGR02103">
    <property type="entry name" value="pullul_strch"/>
    <property type="match status" value="1"/>
</dbReference>
<dbReference type="PANTHER" id="PTHR43002">
    <property type="entry name" value="GLYCOGEN DEBRANCHING ENZYME"/>
    <property type="match status" value="1"/>
</dbReference>
<dbReference type="Pfam" id="PF11852">
    <property type="entry name" value="Pullul_strch_C"/>
    <property type="match status" value="1"/>
</dbReference>
<dbReference type="Pfam" id="PF00128">
    <property type="entry name" value="Alpha-amylase"/>
    <property type="match status" value="1"/>
</dbReference>
<dbReference type="Gene3D" id="2.60.40.1180">
    <property type="entry name" value="Golgi alpha-mannosidase II"/>
    <property type="match status" value="2"/>
</dbReference>
<gene>
    <name evidence="5" type="primary">pulA</name>
    <name evidence="5" type="ORF">HZZ10_01955</name>
</gene>
<organism evidence="5 6">
    <name type="scientific">Sanguibacter inulinus</name>
    <dbReference type="NCBI Taxonomy" id="60922"/>
    <lineage>
        <taxon>Bacteria</taxon>
        <taxon>Bacillati</taxon>
        <taxon>Actinomycetota</taxon>
        <taxon>Actinomycetes</taxon>
        <taxon>Micrococcales</taxon>
        <taxon>Sanguibacteraceae</taxon>
        <taxon>Sanguibacter</taxon>
    </lineage>
</organism>
<dbReference type="EMBL" id="JACBYE010000003">
    <property type="protein sequence ID" value="NYS92300.1"/>
    <property type="molecule type" value="Genomic_DNA"/>
</dbReference>